<dbReference type="InterPro" id="IPR017941">
    <property type="entry name" value="Rieske_2Fe-2S"/>
</dbReference>
<dbReference type="GO" id="GO:0051213">
    <property type="term" value="F:dioxygenase activity"/>
    <property type="evidence" value="ECO:0007669"/>
    <property type="project" value="UniProtKB-KW"/>
</dbReference>
<dbReference type="Proteomes" id="UP001218788">
    <property type="component" value="Unassembled WGS sequence"/>
</dbReference>
<keyword evidence="6" id="KW-0411">Iron-sulfur</keyword>
<evidence type="ECO:0000313" key="9">
    <source>
        <dbReference type="Proteomes" id="UP001218788"/>
    </source>
</evidence>
<name>A0ABT5L4G9_9ALTE</name>
<evidence type="ECO:0000256" key="4">
    <source>
        <dbReference type="ARBA" id="ARBA00023002"/>
    </source>
</evidence>
<accession>A0ABT5L4G9</accession>
<dbReference type="InterPro" id="IPR001663">
    <property type="entry name" value="Rng_hydr_dOase-A"/>
</dbReference>
<organism evidence="8 9">
    <name type="scientific">Alteromonas gilva</name>
    <dbReference type="NCBI Taxonomy" id="2987522"/>
    <lineage>
        <taxon>Bacteria</taxon>
        <taxon>Pseudomonadati</taxon>
        <taxon>Pseudomonadota</taxon>
        <taxon>Gammaproteobacteria</taxon>
        <taxon>Alteromonadales</taxon>
        <taxon>Alteromonadaceae</taxon>
        <taxon>Alteromonas/Salinimonas group</taxon>
        <taxon>Alteromonas</taxon>
    </lineage>
</organism>
<keyword evidence="2" id="KW-0001">2Fe-2S</keyword>
<dbReference type="CDD" id="cd03469">
    <property type="entry name" value="Rieske_RO_Alpha_N"/>
    <property type="match status" value="1"/>
</dbReference>
<dbReference type="PROSITE" id="PS51296">
    <property type="entry name" value="RIESKE"/>
    <property type="match status" value="1"/>
</dbReference>
<dbReference type="CDD" id="cd00680">
    <property type="entry name" value="RHO_alpha_C"/>
    <property type="match status" value="1"/>
</dbReference>
<gene>
    <name evidence="8" type="ORF">OIK42_14315</name>
</gene>
<protein>
    <submittedName>
        <fullName evidence="8">Aromatic ring-hydroxylating dioxygenase subunit alpha</fullName>
    </submittedName>
</protein>
<evidence type="ECO:0000256" key="6">
    <source>
        <dbReference type="ARBA" id="ARBA00023014"/>
    </source>
</evidence>
<keyword evidence="4" id="KW-0560">Oxidoreductase</keyword>
<dbReference type="EMBL" id="JAQQXP010000002">
    <property type="protein sequence ID" value="MDC8831929.1"/>
    <property type="molecule type" value="Genomic_DNA"/>
</dbReference>
<dbReference type="PANTHER" id="PTHR43756">
    <property type="entry name" value="CHOLINE MONOOXYGENASE, CHLOROPLASTIC"/>
    <property type="match status" value="1"/>
</dbReference>
<evidence type="ECO:0000256" key="5">
    <source>
        <dbReference type="ARBA" id="ARBA00023004"/>
    </source>
</evidence>
<dbReference type="SUPFAM" id="SSF50022">
    <property type="entry name" value="ISP domain"/>
    <property type="match status" value="1"/>
</dbReference>
<dbReference type="RefSeq" id="WP_273641711.1">
    <property type="nucleotide sequence ID" value="NZ_JAQQXP010000002.1"/>
</dbReference>
<dbReference type="InterPro" id="IPR015879">
    <property type="entry name" value="Ring_hydroxy_dOase_asu_C_dom"/>
</dbReference>
<feature type="domain" description="Rieske" evidence="7">
    <location>
        <begin position="45"/>
        <end position="155"/>
    </location>
</feature>
<keyword evidence="5" id="KW-0408">Iron</keyword>
<keyword evidence="8" id="KW-0223">Dioxygenase</keyword>
<sequence>MTSTIQLTNIQSETVSKRGLPGFVFADNDIYQQEQDKIFARGWASIGCAQQLKKPGDILPVTIAGVSLIAVRNKNGEVGVFHNVCRHKAAPLVDAPCNKRTLVCPYHKWSFKLDGELMGAPRYYGRDNTPISAQDKADKGLIPVRFAIWWDIIFVNVSGDAQPFEDFIKPLDELLSGYPQHDIQMISATDYRGDVNWKLAVDNFLDGYHVPFVHSQACTVESVLEQEDLFLSEDIVGLRLANGASDKPAKTAKQLPHFAGLPAERQGTQQWFGIFPNTLFFVDPCWVQTIVVKPTGVTSTAETLSVYVTSEDAASDEYTEEQARLSDVLNEVNQQDIELLDKLQHTRTSKVADQGNLVQAWDQVNMSFHQMWLRKMQCQ</sequence>
<keyword evidence="3" id="KW-0479">Metal-binding</keyword>
<dbReference type="Pfam" id="PF00355">
    <property type="entry name" value="Rieske"/>
    <property type="match status" value="1"/>
</dbReference>
<reference evidence="8 9" key="1">
    <citation type="submission" date="2022-10" db="EMBL/GenBank/DDBJ databases">
        <title>Alteromonas sp. chi3 Genome sequencing.</title>
        <authorList>
            <person name="Park S."/>
        </authorList>
    </citation>
    <scope>NUCLEOTIDE SEQUENCE [LARGE SCALE GENOMIC DNA]</scope>
    <source>
        <strain evidence="9">chi3</strain>
    </source>
</reference>
<evidence type="ECO:0000259" key="7">
    <source>
        <dbReference type="PROSITE" id="PS51296"/>
    </source>
</evidence>
<dbReference type="PRINTS" id="PR00090">
    <property type="entry name" value="RNGDIOXGNASE"/>
</dbReference>
<evidence type="ECO:0000256" key="3">
    <source>
        <dbReference type="ARBA" id="ARBA00022723"/>
    </source>
</evidence>
<proteinExistence type="predicted"/>
<dbReference type="Gene3D" id="3.90.380.10">
    <property type="entry name" value="Naphthalene 1,2-dioxygenase Alpha Subunit, Chain A, domain 1"/>
    <property type="match status" value="2"/>
</dbReference>
<dbReference type="Gene3D" id="2.102.10.10">
    <property type="entry name" value="Rieske [2Fe-2S] iron-sulphur domain"/>
    <property type="match status" value="1"/>
</dbReference>
<comment type="cofactor">
    <cofactor evidence="1">
        <name>Fe cation</name>
        <dbReference type="ChEBI" id="CHEBI:24875"/>
    </cofactor>
</comment>
<dbReference type="InterPro" id="IPR036922">
    <property type="entry name" value="Rieske_2Fe-2S_sf"/>
</dbReference>
<dbReference type="PANTHER" id="PTHR43756:SF5">
    <property type="entry name" value="CHOLINE MONOOXYGENASE, CHLOROPLASTIC"/>
    <property type="match status" value="1"/>
</dbReference>
<evidence type="ECO:0000313" key="8">
    <source>
        <dbReference type="EMBL" id="MDC8831929.1"/>
    </source>
</evidence>
<dbReference type="SUPFAM" id="SSF55961">
    <property type="entry name" value="Bet v1-like"/>
    <property type="match status" value="1"/>
</dbReference>
<evidence type="ECO:0000256" key="1">
    <source>
        <dbReference type="ARBA" id="ARBA00001962"/>
    </source>
</evidence>
<comment type="caution">
    <text evidence="8">The sequence shown here is derived from an EMBL/GenBank/DDBJ whole genome shotgun (WGS) entry which is preliminary data.</text>
</comment>
<keyword evidence="9" id="KW-1185">Reference proteome</keyword>
<dbReference type="Pfam" id="PF00848">
    <property type="entry name" value="Ring_hydroxyl_A"/>
    <property type="match status" value="1"/>
</dbReference>
<evidence type="ECO:0000256" key="2">
    <source>
        <dbReference type="ARBA" id="ARBA00022714"/>
    </source>
</evidence>